<keyword evidence="3" id="KW-1185">Reference proteome</keyword>
<feature type="region of interest" description="Disordered" evidence="1">
    <location>
        <begin position="1"/>
        <end position="69"/>
    </location>
</feature>
<organism evidence="2 3">
    <name type="scientific">Metarhizium album (strain ARSEF 1941)</name>
    <dbReference type="NCBI Taxonomy" id="1081103"/>
    <lineage>
        <taxon>Eukaryota</taxon>
        <taxon>Fungi</taxon>
        <taxon>Dikarya</taxon>
        <taxon>Ascomycota</taxon>
        <taxon>Pezizomycotina</taxon>
        <taxon>Sordariomycetes</taxon>
        <taxon>Hypocreomycetidae</taxon>
        <taxon>Hypocreales</taxon>
        <taxon>Clavicipitaceae</taxon>
        <taxon>Metarhizium</taxon>
    </lineage>
</organism>
<dbReference type="GeneID" id="63737096"/>
<dbReference type="EMBL" id="AZHE01000004">
    <property type="protein sequence ID" value="KHN99788.1"/>
    <property type="molecule type" value="Genomic_DNA"/>
</dbReference>
<gene>
    <name evidence="2" type="ORF">MAM_02641</name>
</gene>
<comment type="caution">
    <text evidence="2">The sequence shown here is derived from an EMBL/GenBank/DDBJ whole genome shotgun (WGS) entry which is preliminary data.</text>
</comment>
<feature type="compositionally biased region" description="Basic and acidic residues" evidence="1">
    <location>
        <begin position="189"/>
        <end position="200"/>
    </location>
</feature>
<dbReference type="HOGENOM" id="CLU_943600_0_0_1"/>
<sequence>MESRPSQHVDLPTAAPSLSSDRQEDETSAPSTSSSPECQSSTSQSAPSNSTHDQSTRPHHSRNINRRESCQSLVRKSFSWSKSIFHPRSYEEIYAEQAYLSITLQAHTAHFCDLIQRYSLTEVESFQGESRKCKRRARRELGLLRGQLVQAAGQEQAIFARLGELFLEARSRETWNVAHNQRRQSLPILERHTHSQDNQDTRFPSLSILNGASPVFVPQKELFSPREREYDKDAMSTTDTSDNEEGKQGVQGSGNSLCELKMDPVLEPDDAEPDEQRPALRRMSGDDCASTLKRDRRLSLPTKLEST</sequence>
<dbReference type="AlphaFoldDB" id="A0A0B2X0I5"/>
<dbReference type="OrthoDB" id="5226586at2759"/>
<evidence type="ECO:0000313" key="2">
    <source>
        <dbReference type="EMBL" id="KHN99788.1"/>
    </source>
</evidence>
<proteinExistence type="predicted"/>
<dbReference type="Proteomes" id="UP000030816">
    <property type="component" value="Unassembled WGS sequence"/>
</dbReference>
<protein>
    <submittedName>
        <fullName evidence="2">Uncharacterized protein</fullName>
    </submittedName>
</protein>
<accession>A0A0B2X0I5</accession>
<dbReference type="RefSeq" id="XP_040680854.1">
    <property type="nucleotide sequence ID" value="XM_040821440.1"/>
</dbReference>
<evidence type="ECO:0000313" key="3">
    <source>
        <dbReference type="Proteomes" id="UP000030816"/>
    </source>
</evidence>
<name>A0A0B2X0I5_METAS</name>
<evidence type="ECO:0000256" key="1">
    <source>
        <dbReference type="SAM" id="MobiDB-lite"/>
    </source>
</evidence>
<feature type="compositionally biased region" description="Low complexity" evidence="1">
    <location>
        <begin position="28"/>
        <end position="51"/>
    </location>
</feature>
<feature type="region of interest" description="Disordered" evidence="1">
    <location>
        <begin position="186"/>
        <end position="205"/>
    </location>
</feature>
<reference evidence="2 3" key="1">
    <citation type="journal article" date="2014" name="Proc. Natl. Acad. Sci. U.S.A.">
        <title>Trajectory and genomic determinants of fungal-pathogen speciation and host adaptation.</title>
        <authorList>
            <person name="Hu X."/>
            <person name="Xiao G."/>
            <person name="Zheng P."/>
            <person name="Shang Y."/>
            <person name="Su Y."/>
            <person name="Zhang X."/>
            <person name="Liu X."/>
            <person name="Zhan S."/>
            <person name="St Leger R.J."/>
            <person name="Wang C."/>
        </authorList>
    </citation>
    <scope>NUCLEOTIDE SEQUENCE [LARGE SCALE GENOMIC DNA]</scope>
    <source>
        <strain evidence="2 3">ARSEF 1941</strain>
    </source>
</reference>
<feature type="region of interest" description="Disordered" evidence="1">
    <location>
        <begin position="218"/>
        <end position="307"/>
    </location>
</feature>
<feature type="compositionally biased region" description="Basic and acidic residues" evidence="1">
    <location>
        <begin position="223"/>
        <end position="234"/>
    </location>
</feature>